<dbReference type="EMBL" id="CP041730">
    <property type="protein sequence ID" value="QDQ25004.1"/>
    <property type="molecule type" value="Genomic_DNA"/>
</dbReference>
<dbReference type="InterPro" id="IPR033417">
    <property type="entry name" value="CHASE8"/>
</dbReference>
<comment type="catalytic activity">
    <reaction evidence="1">
        <text>ATP + protein L-histidine = ADP + protein N-phospho-L-histidine.</text>
        <dbReference type="EC" id="2.7.13.3"/>
    </reaction>
</comment>
<dbReference type="Pfam" id="PF17152">
    <property type="entry name" value="CHASE8"/>
    <property type="match status" value="1"/>
</dbReference>
<evidence type="ECO:0000313" key="13">
    <source>
        <dbReference type="Proteomes" id="UP000317550"/>
    </source>
</evidence>
<dbReference type="InterPro" id="IPR003660">
    <property type="entry name" value="HAMP_dom"/>
</dbReference>
<dbReference type="SUPFAM" id="SSF158472">
    <property type="entry name" value="HAMP domain-like"/>
    <property type="match status" value="1"/>
</dbReference>
<reference evidence="13" key="1">
    <citation type="submission" date="2019-07" db="EMBL/GenBank/DDBJ databases">
        <title>Chitinimonas sp. nov., isolated from Ny-Alesund, arctica soil.</title>
        <authorList>
            <person name="Xu Q."/>
            <person name="Peng F."/>
        </authorList>
    </citation>
    <scope>NUCLEOTIDE SEQUENCE [LARGE SCALE GENOMIC DNA]</scope>
    <source>
        <strain evidence="13">R3-44</strain>
    </source>
</reference>
<evidence type="ECO:0000256" key="7">
    <source>
        <dbReference type="SAM" id="Coils"/>
    </source>
</evidence>
<gene>
    <name evidence="12" type="ORF">FNU76_00815</name>
</gene>
<dbReference type="KEGG" id="cari:FNU76_00815"/>
<keyword evidence="8" id="KW-0812">Transmembrane</keyword>
<dbReference type="PRINTS" id="PR00344">
    <property type="entry name" value="BCTRLSENSOR"/>
</dbReference>
<dbReference type="SUPFAM" id="SSF47384">
    <property type="entry name" value="Homodimeric domain of signal transducing histidine kinase"/>
    <property type="match status" value="1"/>
</dbReference>
<keyword evidence="5" id="KW-0808">Transferase</keyword>
<dbReference type="InterPro" id="IPR036890">
    <property type="entry name" value="HATPase_C_sf"/>
</dbReference>
<evidence type="ECO:0000259" key="10">
    <source>
        <dbReference type="PROSITE" id="PS50113"/>
    </source>
</evidence>
<dbReference type="GO" id="GO:0007234">
    <property type="term" value="P:osmosensory signaling via phosphorelay pathway"/>
    <property type="evidence" value="ECO:0007669"/>
    <property type="project" value="TreeGrafter"/>
</dbReference>
<evidence type="ECO:0000259" key="11">
    <source>
        <dbReference type="PROSITE" id="PS50885"/>
    </source>
</evidence>
<keyword evidence="6" id="KW-0418">Kinase</keyword>
<feature type="domain" description="HAMP" evidence="11">
    <location>
        <begin position="179"/>
        <end position="232"/>
    </location>
</feature>
<evidence type="ECO:0000256" key="6">
    <source>
        <dbReference type="ARBA" id="ARBA00022777"/>
    </source>
</evidence>
<dbReference type="InterPro" id="IPR036097">
    <property type="entry name" value="HisK_dim/P_sf"/>
</dbReference>
<evidence type="ECO:0000256" key="2">
    <source>
        <dbReference type="ARBA" id="ARBA00004429"/>
    </source>
</evidence>
<organism evidence="12 13">
    <name type="scientific">Chitinimonas arctica</name>
    <dbReference type="NCBI Taxonomy" id="2594795"/>
    <lineage>
        <taxon>Bacteria</taxon>
        <taxon>Pseudomonadati</taxon>
        <taxon>Pseudomonadota</taxon>
        <taxon>Betaproteobacteria</taxon>
        <taxon>Neisseriales</taxon>
        <taxon>Chitinibacteraceae</taxon>
        <taxon>Chitinimonas</taxon>
    </lineage>
</organism>
<dbReference type="InterPro" id="IPR000700">
    <property type="entry name" value="PAS-assoc_C"/>
</dbReference>
<dbReference type="PROSITE" id="PS50109">
    <property type="entry name" value="HIS_KIN"/>
    <property type="match status" value="1"/>
</dbReference>
<evidence type="ECO:0000313" key="12">
    <source>
        <dbReference type="EMBL" id="QDQ25004.1"/>
    </source>
</evidence>
<dbReference type="InterPro" id="IPR035965">
    <property type="entry name" value="PAS-like_dom_sf"/>
</dbReference>
<dbReference type="SUPFAM" id="SSF55874">
    <property type="entry name" value="ATPase domain of HSP90 chaperone/DNA topoisomerase II/histidine kinase"/>
    <property type="match status" value="1"/>
</dbReference>
<dbReference type="FunFam" id="1.10.287.130:FF:000070">
    <property type="entry name" value="Histidine kinase sensor protein"/>
    <property type="match status" value="1"/>
</dbReference>
<dbReference type="OrthoDB" id="9786919at2"/>
<dbReference type="EC" id="2.7.13.3" evidence="3"/>
<dbReference type="Pfam" id="PF08447">
    <property type="entry name" value="PAS_3"/>
    <property type="match status" value="1"/>
</dbReference>
<dbReference type="GO" id="GO:0000156">
    <property type="term" value="F:phosphorelay response regulator activity"/>
    <property type="evidence" value="ECO:0007669"/>
    <property type="project" value="TreeGrafter"/>
</dbReference>
<evidence type="ECO:0000256" key="5">
    <source>
        <dbReference type="ARBA" id="ARBA00022679"/>
    </source>
</evidence>
<comment type="subcellular location">
    <subcellularLocation>
        <location evidence="2">Cell inner membrane</location>
        <topology evidence="2">Multi-pass membrane protein</topology>
    </subcellularLocation>
</comment>
<dbReference type="AlphaFoldDB" id="A0A516SA26"/>
<dbReference type="SUPFAM" id="SSF55785">
    <property type="entry name" value="PYP-like sensor domain (PAS domain)"/>
    <property type="match status" value="1"/>
</dbReference>
<dbReference type="InterPro" id="IPR013655">
    <property type="entry name" value="PAS_fold_3"/>
</dbReference>
<dbReference type="FunFam" id="3.30.565.10:FF:000006">
    <property type="entry name" value="Sensor histidine kinase WalK"/>
    <property type="match status" value="1"/>
</dbReference>
<dbReference type="Gene3D" id="3.30.450.20">
    <property type="entry name" value="PAS domain"/>
    <property type="match status" value="1"/>
</dbReference>
<dbReference type="PANTHER" id="PTHR42878:SF15">
    <property type="entry name" value="BACTERIOPHYTOCHROME"/>
    <property type="match status" value="1"/>
</dbReference>
<keyword evidence="13" id="KW-1185">Reference proteome</keyword>
<dbReference type="InterPro" id="IPR004358">
    <property type="entry name" value="Sig_transdc_His_kin-like_C"/>
</dbReference>
<evidence type="ECO:0000256" key="3">
    <source>
        <dbReference type="ARBA" id="ARBA00012438"/>
    </source>
</evidence>
<dbReference type="SMART" id="SM00388">
    <property type="entry name" value="HisKA"/>
    <property type="match status" value="1"/>
</dbReference>
<dbReference type="Gene3D" id="1.10.287.130">
    <property type="match status" value="1"/>
</dbReference>
<feature type="transmembrane region" description="Helical" evidence="8">
    <location>
        <begin position="12"/>
        <end position="34"/>
    </location>
</feature>
<dbReference type="Proteomes" id="UP000317550">
    <property type="component" value="Chromosome"/>
</dbReference>
<keyword evidence="4" id="KW-0597">Phosphoprotein</keyword>
<feature type="domain" description="PAC" evidence="10">
    <location>
        <begin position="331"/>
        <end position="384"/>
    </location>
</feature>
<dbReference type="PROSITE" id="PS50113">
    <property type="entry name" value="PAC"/>
    <property type="match status" value="1"/>
</dbReference>
<dbReference type="CDD" id="cd00082">
    <property type="entry name" value="HisKA"/>
    <property type="match status" value="1"/>
</dbReference>
<name>A0A516SA26_9NEIS</name>
<accession>A0A516SA26</accession>
<evidence type="ECO:0000259" key="9">
    <source>
        <dbReference type="PROSITE" id="PS50109"/>
    </source>
</evidence>
<dbReference type="SMART" id="SM00387">
    <property type="entry name" value="HATPase_c"/>
    <property type="match status" value="1"/>
</dbReference>
<dbReference type="Gene3D" id="3.30.565.10">
    <property type="entry name" value="Histidine kinase-like ATPase, C-terminal domain"/>
    <property type="match status" value="1"/>
</dbReference>
<dbReference type="InterPro" id="IPR050351">
    <property type="entry name" value="BphY/WalK/GraS-like"/>
</dbReference>
<dbReference type="Pfam" id="PF00512">
    <property type="entry name" value="HisKA"/>
    <property type="match status" value="1"/>
</dbReference>
<keyword evidence="8" id="KW-1133">Transmembrane helix</keyword>
<dbReference type="Pfam" id="PF02518">
    <property type="entry name" value="HATPase_c"/>
    <property type="match status" value="1"/>
</dbReference>
<dbReference type="Pfam" id="PF00672">
    <property type="entry name" value="HAMP"/>
    <property type="match status" value="1"/>
</dbReference>
<dbReference type="SMART" id="SM00304">
    <property type="entry name" value="HAMP"/>
    <property type="match status" value="1"/>
</dbReference>
<dbReference type="GO" id="GO:0005886">
    <property type="term" value="C:plasma membrane"/>
    <property type="evidence" value="ECO:0007669"/>
    <property type="project" value="UniProtKB-SubCell"/>
</dbReference>
<evidence type="ECO:0000256" key="1">
    <source>
        <dbReference type="ARBA" id="ARBA00000085"/>
    </source>
</evidence>
<dbReference type="Gene3D" id="6.10.340.10">
    <property type="match status" value="1"/>
</dbReference>
<dbReference type="PROSITE" id="PS50885">
    <property type="entry name" value="HAMP"/>
    <property type="match status" value="1"/>
</dbReference>
<dbReference type="InterPro" id="IPR003661">
    <property type="entry name" value="HisK_dim/P_dom"/>
</dbReference>
<evidence type="ECO:0000256" key="4">
    <source>
        <dbReference type="ARBA" id="ARBA00022553"/>
    </source>
</evidence>
<feature type="transmembrane region" description="Helical" evidence="8">
    <location>
        <begin position="152"/>
        <end position="173"/>
    </location>
</feature>
<dbReference type="PANTHER" id="PTHR42878">
    <property type="entry name" value="TWO-COMPONENT HISTIDINE KINASE"/>
    <property type="match status" value="1"/>
</dbReference>
<dbReference type="GO" id="GO:0000155">
    <property type="term" value="F:phosphorelay sensor kinase activity"/>
    <property type="evidence" value="ECO:0007669"/>
    <property type="project" value="InterPro"/>
</dbReference>
<protein>
    <recommendedName>
        <fullName evidence="3">histidine kinase</fullName>
        <ecNumber evidence="3">2.7.13.3</ecNumber>
    </recommendedName>
</protein>
<dbReference type="InterPro" id="IPR005467">
    <property type="entry name" value="His_kinase_dom"/>
</dbReference>
<dbReference type="GO" id="GO:0030295">
    <property type="term" value="F:protein kinase activator activity"/>
    <property type="evidence" value="ECO:0007669"/>
    <property type="project" value="TreeGrafter"/>
</dbReference>
<proteinExistence type="predicted"/>
<feature type="coiled-coil region" evidence="7">
    <location>
        <begin position="375"/>
        <end position="406"/>
    </location>
</feature>
<keyword evidence="7" id="KW-0175">Coiled coil</keyword>
<dbReference type="RefSeq" id="WP_143855929.1">
    <property type="nucleotide sequence ID" value="NZ_CP041730.1"/>
</dbReference>
<keyword evidence="8" id="KW-0472">Membrane</keyword>
<sequence length="632" mass="70384">MMDFGRSSIRFKFLLTVLATNLGTLIVAGSALVYNDAREYRQGLVNELTTQADILGQASASALEFNDPKFANENLALLRAKPEIVAAGIYAAKGSLFASYARTGAGGFPALPEQDGIRIHDKELLLFKRIVTQREIIGTVYLRARYDVLQRIIDYFGILGAVTLVSLMAGMLISTRLQTYISAPILSISNVAKQVMEKRDFTLRASKTTDDEIGYLVDAFNDMLAEIGRRAEAIEVSRQALEHEINERRDVQKALHTSERRNRSLVEAASSVIWVSDIMGNFVEPQPTWATYTGQQAGEYHELGWRSAFHAADQGMVDRAWALAINTPAPFELDARLWHAQSERYRQVCLRAVPLFGSDDEVIEWIGTVTDVDDRRAAEQEVRQLNAQLEQRVGDRTRQLEEVNKDLESFSYSVSHDLRAPVRAIGGFSAMLWQHHAENLSDEGRRLLGIVRSEASRMGTLIDDLLAFSRLGRQAMQLAPLNMKALAGATFERLCAQQQESQPKFQLGSLPECRGDRALITQVWVNLLSNAIKFSSKRPQALIEVGAISDDEKHTFFVRDNGTGFDPVYKAKLFGVFQRLHDAGDFPGTGVGLALVQRIINRHGGVVWADSQPDEGATFYFTLPKEASDGRV</sequence>
<evidence type="ECO:0000256" key="8">
    <source>
        <dbReference type="SAM" id="Phobius"/>
    </source>
</evidence>
<feature type="domain" description="Histidine kinase" evidence="9">
    <location>
        <begin position="413"/>
        <end position="627"/>
    </location>
</feature>
<dbReference type="CDD" id="cd06225">
    <property type="entry name" value="HAMP"/>
    <property type="match status" value="1"/>
</dbReference>
<dbReference type="InterPro" id="IPR003594">
    <property type="entry name" value="HATPase_dom"/>
</dbReference>